<dbReference type="PANTHER" id="PTHR46001">
    <property type="entry name" value="TIAM (MAMMALIAN TUMOR INVASION AND METASTASIS FACTOR) HOMOLOG"/>
    <property type="match status" value="1"/>
</dbReference>
<dbReference type="Gene3D" id="2.30.42.10">
    <property type="match status" value="1"/>
</dbReference>
<dbReference type="Ensembl" id="ENSSPUT00000021074.1">
    <property type="protein sequence ID" value="ENSSPUP00000019784.1"/>
    <property type="gene ID" value="ENSSPUG00000015237.1"/>
</dbReference>
<feature type="domain" description="PDZ" evidence="1">
    <location>
        <begin position="1"/>
        <end position="48"/>
    </location>
</feature>
<accession>A0A8D0HGS4</accession>
<dbReference type="PANTHER" id="PTHR46001:SF5">
    <property type="entry name" value="RHO GUANINE NUCLEOTIDE EXCHANGE FACTOR TIAM2"/>
    <property type="match status" value="1"/>
</dbReference>
<dbReference type="InterPro" id="IPR043537">
    <property type="entry name" value="Tiam1/Tiam2/Sif"/>
</dbReference>
<dbReference type="PROSITE" id="PS50106">
    <property type="entry name" value="PDZ"/>
    <property type="match status" value="1"/>
</dbReference>
<dbReference type="Pfam" id="PF00595">
    <property type="entry name" value="PDZ"/>
    <property type="match status" value="1"/>
</dbReference>
<dbReference type="InterPro" id="IPR001478">
    <property type="entry name" value="PDZ"/>
</dbReference>
<keyword evidence="3" id="KW-1185">Reference proteome</keyword>
<evidence type="ECO:0000313" key="2">
    <source>
        <dbReference type="Ensembl" id="ENSSPUP00000019784.1"/>
    </source>
</evidence>
<proteinExistence type="predicted"/>
<dbReference type="InterPro" id="IPR036034">
    <property type="entry name" value="PDZ_sf"/>
</dbReference>
<protein>
    <recommendedName>
        <fullName evidence="1">PDZ domain-containing protein</fullName>
    </recommendedName>
</protein>
<dbReference type="AlphaFoldDB" id="A0A8D0HGS4"/>
<evidence type="ECO:0000259" key="1">
    <source>
        <dbReference type="PROSITE" id="PS50106"/>
    </source>
</evidence>
<evidence type="ECO:0000313" key="3">
    <source>
        <dbReference type="Proteomes" id="UP000694392"/>
    </source>
</evidence>
<dbReference type="GO" id="GO:0007264">
    <property type="term" value="P:small GTPase-mediated signal transduction"/>
    <property type="evidence" value="ECO:0007669"/>
    <property type="project" value="InterPro"/>
</dbReference>
<sequence length="48" mass="5133">PGFAVTAQVDEQQHLTHIFVSDVLPDGLAYKEGLQVGNEILVINGEAV</sequence>
<dbReference type="SUPFAM" id="SSF50156">
    <property type="entry name" value="PDZ domain-like"/>
    <property type="match status" value="1"/>
</dbReference>
<dbReference type="GO" id="GO:0005085">
    <property type="term" value="F:guanyl-nucleotide exchange factor activity"/>
    <property type="evidence" value="ECO:0007669"/>
    <property type="project" value="InterPro"/>
</dbReference>
<reference evidence="2" key="2">
    <citation type="submission" date="2025-09" db="UniProtKB">
        <authorList>
            <consortium name="Ensembl"/>
        </authorList>
    </citation>
    <scope>IDENTIFICATION</scope>
</reference>
<organism evidence="2 3">
    <name type="scientific">Sphenodon punctatus</name>
    <name type="common">Tuatara</name>
    <name type="synonym">Hatteria punctata</name>
    <dbReference type="NCBI Taxonomy" id="8508"/>
    <lineage>
        <taxon>Eukaryota</taxon>
        <taxon>Metazoa</taxon>
        <taxon>Chordata</taxon>
        <taxon>Craniata</taxon>
        <taxon>Vertebrata</taxon>
        <taxon>Euteleostomi</taxon>
        <taxon>Lepidosauria</taxon>
        <taxon>Sphenodontia</taxon>
        <taxon>Sphenodontidae</taxon>
        <taxon>Sphenodon</taxon>
    </lineage>
</organism>
<name>A0A8D0HGS4_SPHPU</name>
<dbReference type="CDD" id="cd00136">
    <property type="entry name" value="PDZ_canonical"/>
    <property type="match status" value="1"/>
</dbReference>
<dbReference type="Proteomes" id="UP000694392">
    <property type="component" value="Unplaced"/>
</dbReference>
<reference evidence="2" key="1">
    <citation type="submission" date="2025-08" db="UniProtKB">
        <authorList>
            <consortium name="Ensembl"/>
        </authorList>
    </citation>
    <scope>IDENTIFICATION</scope>
</reference>